<keyword evidence="5 12" id="KW-0575">Peroxidase</keyword>
<dbReference type="InterPro" id="IPR011614">
    <property type="entry name" value="Catalase_core"/>
</dbReference>
<evidence type="ECO:0000256" key="13">
    <source>
        <dbReference type="PIRSR" id="PIRSR038927-1"/>
    </source>
</evidence>
<evidence type="ECO:0000256" key="14">
    <source>
        <dbReference type="PIRSR" id="PIRSR038927-2"/>
    </source>
</evidence>
<feature type="domain" description="Catalase core" evidence="18">
    <location>
        <begin position="56"/>
        <end position="443"/>
    </location>
</feature>
<dbReference type="SMART" id="SM01060">
    <property type="entry name" value="Catalase"/>
    <property type="match status" value="1"/>
</dbReference>
<evidence type="ECO:0000259" key="18">
    <source>
        <dbReference type="SMART" id="SM01060"/>
    </source>
</evidence>
<dbReference type="Pfam" id="PF00199">
    <property type="entry name" value="Catalase"/>
    <property type="match status" value="1"/>
</dbReference>
<dbReference type="PANTHER" id="PTHR42821:SF3">
    <property type="entry name" value="CATALASE B"/>
    <property type="match status" value="1"/>
</dbReference>
<dbReference type="SUPFAM" id="SSF56634">
    <property type="entry name" value="Heme-dependent catalase-like"/>
    <property type="match status" value="1"/>
</dbReference>
<dbReference type="Pfam" id="PF06628">
    <property type="entry name" value="Catalase-rel"/>
    <property type="match status" value="1"/>
</dbReference>
<evidence type="ECO:0000313" key="20">
    <source>
        <dbReference type="Proteomes" id="UP001278766"/>
    </source>
</evidence>
<evidence type="ECO:0000256" key="10">
    <source>
        <dbReference type="ARBA" id="ARBA00023324"/>
    </source>
</evidence>
<dbReference type="GO" id="GO:0046872">
    <property type="term" value="F:metal ion binding"/>
    <property type="evidence" value="ECO:0007669"/>
    <property type="project" value="UniProtKB-KW"/>
</dbReference>
<dbReference type="EC" id="1.11.1.6" evidence="4 12"/>
<dbReference type="Gene3D" id="2.40.180.10">
    <property type="entry name" value="Catalase core domain"/>
    <property type="match status" value="1"/>
</dbReference>
<proteinExistence type="inferred from homology"/>
<dbReference type="AlphaFoldDB" id="A0AAE0HHT8"/>
<evidence type="ECO:0000256" key="15">
    <source>
        <dbReference type="RuleBase" id="RU000498"/>
    </source>
</evidence>
<keyword evidence="20" id="KW-1185">Reference proteome</keyword>
<comment type="function">
    <text evidence="2 12">Occurs in almost all aerobically respiring organisms and serves to protect cells from the toxic effects of hydrogen peroxide.</text>
</comment>
<dbReference type="PROSITE" id="PS00438">
    <property type="entry name" value="CATALASE_2"/>
    <property type="match status" value="1"/>
</dbReference>
<keyword evidence="6 12" id="KW-0349">Heme</keyword>
<dbReference type="PANTHER" id="PTHR42821">
    <property type="entry name" value="CATALASE"/>
    <property type="match status" value="1"/>
</dbReference>
<evidence type="ECO:0000256" key="16">
    <source>
        <dbReference type="RuleBase" id="RU004142"/>
    </source>
</evidence>
<dbReference type="InterPro" id="IPR002226">
    <property type="entry name" value="Catalase_haem_BS"/>
</dbReference>
<comment type="cofactor">
    <cofactor evidence="1 12 14">
        <name>heme</name>
        <dbReference type="ChEBI" id="CHEBI:30413"/>
    </cofactor>
</comment>
<comment type="similarity">
    <text evidence="3 12 15">Belongs to the catalase family.</text>
</comment>
<dbReference type="RefSeq" id="XP_062659395.1">
    <property type="nucleotide sequence ID" value="XM_062798539.1"/>
</dbReference>
<dbReference type="Proteomes" id="UP001278766">
    <property type="component" value="Unassembled WGS sequence"/>
</dbReference>
<evidence type="ECO:0000256" key="9">
    <source>
        <dbReference type="ARBA" id="ARBA00023004"/>
    </source>
</evidence>
<dbReference type="InterPro" id="IPR020835">
    <property type="entry name" value="Catalase_sf"/>
</dbReference>
<protein>
    <recommendedName>
        <fullName evidence="4 12">Catalase</fullName>
        <ecNumber evidence="4 12">1.11.1.6</ecNumber>
    </recommendedName>
</protein>
<evidence type="ECO:0000256" key="12">
    <source>
        <dbReference type="PIRNR" id="PIRNR038927"/>
    </source>
</evidence>
<dbReference type="InterPro" id="IPR041399">
    <property type="entry name" value="Catalase_large_C"/>
</dbReference>
<evidence type="ECO:0000256" key="5">
    <source>
        <dbReference type="ARBA" id="ARBA00022559"/>
    </source>
</evidence>
<evidence type="ECO:0000256" key="11">
    <source>
        <dbReference type="ARBA" id="ARBA00049254"/>
    </source>
</evidence>
<evidence type="ECO:0000256" key="2">
    <source>
        <dbReference type="ARBA" id="ARBA00003918"/>
    </source>
</evidence>
<evidence type="ECO:0000256" key="8">
    <source>
        <dbReference type="ARBA" id="ARBA00023002"/>
    </source>
</evidence>
<dbReference type="InterPro" id="IPR043156">
    <property type="entry name" value="Catalase_clade2_helical"/>
</dbReference>
<dbReference type="Gene3D" id="3.40.50.880">
    <property type="match status" value="1"/>
</dbReference>
<organism evidence="19 20">
    <name type="scientific">Chaetomium fimeti</name>
    <dbReference type="NCBI Taxonomy" id="1854472"/>
    <lineage>
        <taxon>Eukaryota</taxon>
        <taxon>Fungi</taxon>
        <taxon>Dikarya</taxon>
        <taxon>Ascomycota</taxon>
        <taxon>Pezizomycotina</taxon>
        <taxon>Sordariomycetes</taxon>
        <taxon>Sordariomycetidae</taxon>
        <taxon>Sordariales</taxon>
        <taxon>Chaetomiaceae</taxon>
        <taxon>Chaetomium</taxon>
    </lineage>
</organism>
<dbReference type="GO" id="GO:0004096">
    <property type="term" value="F:catalase activity"/>
    <property type="evidence" value="ECO:0007669"/>
    <property type="project" value="UniProtKB-UniRule"/>
</dbReference>
<dbReference type="InterPro" id="IPR018028">
    <property type="entry name" value="Catalase"/>
</dbReference>
<evidence type="ECO:0000256" key="4">
    <source>
        <dbReference type="ARBA" id="ARBA00012314"/>
    </source>
</evidence>
<dbReference type="InterPro" id="IPR029062">
    <property type="entry name" value="Class_I_gatase-like"/>
</dbReference>
<dbReference type="Pfam" id="PF18011">
    <property type="entry name" value="Catalase_C"/>
    <property type="match status" value="1"/>
</dbReference>
<accession>A0AAE0HHT8</accession>
<dbReference type="FunFam" id="1.20.1370.20:FF:000001">
    <property type="entry name" value="Catalase HPII"/>
    <property type="match status" value="1"/>
</dbReference>
<evidence type="ECO:0000313" key="19">
    <source>
        <dbReference type="EMBL" id="KAK3295881.1"/>
    </source>
</evidence>
<evidence type="ECO:0000256" key="1">
    <source>
        <dbReference type="ARBA" id="ARBA00001971"/>
    </source>
</evidence>
<reference evidence="19" key="1">
    <citation type="journal article" date="2023" name="Mol. Phylogenet. Evol.">
        <title>Genome-scale phylogeny and comparative genomics of the fungal order Sordariales.</title>
        <authorList>
            <person name="Hensen N."/>
            <person name="Bonometti L."/>
            <person name="Westerberg I."/>
            <person name="Brannstrom I.O."/>
            <person name="Guillou S."/>
            <person name="Cros-Aarteil S."/>
            <person name="Calhoun S."/>
            <person name="Haridas S."/>
            <person name="Kuo A."/>
            <person name="Mondo S."/>
            <person name="Pangilinan J."/>
            <person name="Riley R."/>
            <person name="LaButti K."/>
            <person name="Andreopoulos B."/>
            <person name="Lipzen A."/>
            <person name="Chen C."/>
            <person name="Yan M."/>
            <person name="Daum C."/>
            <person name="Ng V."/>
            <person name="Clum A."/>
            <person name="Steindorff A."/>
            <person name="Ohm R.A."/>
            <person name="Martin F."/>
            <person name="Silar P."/>
            <person name="Natvig D.O."/>
            <person name="Lalanne C."/>
            <person name="Gautier V."/>
            <person name="Ament-Velasquez S.L."/>
            <person name="Kruys A."/>
            <person name="Hutchinson M.I."/>
            <person name="Powell A.J."/>
            <person name="Barry K."/>
            <person name="Miller A.N."/>
            <person name="Grigoriev I.V."/>
            <person name="Debuchy R."/>
            <person name="Gladieux P."/>
            <person name="Hiltunen Thoren M."/>
            <person name="Johannesson H."/>
        </authorList>
    </citation>
    <scope>NUCLEOTIDE SEQUENCE</scope>
    <source>
        <strain evidence="19">CBS 168.71</strain>
    </source>
</reference>
<evidence type="ECO:0000256" key="17">
    <source>
        <dbReference type="SAM" id="SignalP"/>
    </source>
</evidence>
<keyword evidence="7 12" id="KW-0479">Metal-binding</keyword>
<keyword evidence="9 12" id="KW-0408">Iron</keyword>
<dbReference type="GO" id="GO:0005829">
    <property type="term" value="C:cytosol"/>
    <property type="evidence" value="ECO:0007669"/>
    <property type="project" value="TreeGrafter"/>
</dbReference>
<dbReference type="GO" id="GO:0006979">
    <property type="term" value="P:response to oxidative stress"/>
    <property type="evidence" value="ECO:0007669"/>
    <property type="project" value="InterPro"/>
</dbReference>
<dbReference type="PROSITE" id="PS51402">
    <property type="entry name" value="CATALASE_3"/>
    <property type="match status" value="1"/>
</dbReference>
<sequence length="719" mass="78312">MHGRVTTLLAWGSLLGLSQAACPYAADSAQLGKRQDGEDSDHLAKYKIDDGSGYMSSDVGGPMEDQASLKAGSRGSTLLEDFIFRQKIQHFDHERVPERAVHARGTGAHGTFTSYADWSNLTAASFLNAPDKKTPMFVRFSTVAGSRGSADLARDVHGFATRFYTDEGNFDIVGNNIPVFFIQDAIQFPDLIHAVKPRPDNEIPQAATAHDSAWDFFSSQPSTLHTLFWAMAGNGIPRSLRHMDGFGVNTYRLVKEDGSSKLVKWHWKSRQGKASLVWEEAQILAGKNADFHRQDLWDAIESGNGPEWELGVQVIDEDKALAYGFDLLDPTKMVPEELVPVTKLGVMKLDRNPTNYFAETEQVMFQPGHIVRGIDFSEDPLLQGRLFSYLDTQLNRNGGPNFEQLPINMPLAPIHNNNRDGAGQAFIHKNIRHYSPNTLNKGFPKQANQADGRGFFTAPGRRAGSELVRLISSTFDDHWSQPRLFYNSLSPVEQQFLINAIRFETSNLQSKEVKQNVLTQLNRVSNDVAVRVAAALGLEAPAPDDTYYHNNSTAHVAVFTPNGTLPSIKTLRVGVLASTQAEGSLAQAAQLKELLAADGLVVTVVGESLAEGVDQTYSFADATGFDGVVVAEGAEPLFAADSKPSTLFPAGRPGQVLIDAYRWGKPVGALGSADAAFKSVGVPAEGAGVYGETAVEALVKGLEGGLARFRFTDRFALDN</sequence>
<feature type="binding site" description="axial binding residue" evidence="14">
    <location>
        <position position="389"/>
    </location>
    <ligand>
        <name>heme</name>
        <dbReference type="ChEBI" id="CHEBI:30413"/>
    </ligand>
    <ligandPart>
        <name>Fe</name>
        <dbReference type="ChEBI" id="CHEBI:18248"/>
    </ligandPart>
</feature>
<feature type="signal peptide" evidence="17">
    <location>
        <begin position="1"/>
        <end position="20"/>
    </location>
</feature>
<dbReference type="PRINTS" id="PR00067">
    <property type="entry name" value="CATALASE"/>
</dbReference>
<feature type="active site" evidence="13">
    <location>
        <position position="102"/>
    </location>
</feature>
<keyword evidence="17" id="KW-0732">Signal</keyword>
<evidence type="ECO:0000256" key="3">
    <source>
        <dbReference type="ARBA" id="ARBA00005329"/>
    </source>
</evidence>
<evidence type="ECO:0000256" key="7">
    <source>
        <dbReference type="ARBA" id="ARBA00022723"/>
    </source>
</evidence>
<keyword evidence="10 12" id="KW-0376">Hydrogen peroxide</keyword>
<name>A0AAE0HHT8_9PEZI</name>
<feature type="active site" evidence="13">
    <location>
        <position position="175"/>
    </location>
</feature>
<comment type="caution">
    <text evidence="19">The sequence shown here is derived from an EMBL/GenBank/DDBJ whole genome shotgun (WGS) entry which is preliminary data.</text>
</comment>
<dbReference type="EMBL" id="JAUEPN010000004">
    <property type="protein sequence ID" value="KAK3295881.1"/>
    <property type="molecule type" value="Genomic_DNA"/>
</dbReference>
<dbReference type="InterPro" id="IPR024712">
    <property type="entry name" value="Catalase_clade2"/>
</dbReference>
<evidence type="ECO:0000256" key="6">
    <source>
        <dbReference type="ARBA" id="ARBA00022617"/>
    </source>
</evidence>
<feature type="chain" id="PRO_5042140909" description="Catalase" evidence="17">
    <location>
        <begin position="21"/>
        <end position="719"/>
    </location>
</feature>
<gene>
    <name evidence="19" type="ORF">B0H64DRAFT_158060</name>
</gene>
<dbReference type="GO" id="GO:0042744">
    <property type="term" value="P:hydrogen peroxide catabolic process"/>
    <property type="evidence" value="ECO:0007669"/>
    <property type="project" value="UniProtKB-UniRule"/>
</dbReference>
<dbReference type="Gene3D" id="1.20.1370.20">
    <property type="match status" value="1"/>
</dbReference>
<dbReference type="CDD" id="cd03132">
    <property type="entry name" value="GATase1_catalase"/>
    <property type="match status" value="1"/>
</dbReference>
<comment type="catalytic activity">
    <reaction evidence="11 12 15">
        <text>2 H2O2 = O2 + 2 H2O</text>
        <dbReference type="Rhea" id="RHEA:20309"/>
        <dbReference type="ChEBI" id="CHEBI:15377"/>
        <dbReference type="ChEBI" id="CHEBI:15379"/>
        <dbReference type="ChEBI" id="CHEBI:16240"/>
        <dbReference type="EC" id="1.11.1.6"/>
    </reaction>
</comment>
<dbReference type="GeneID" id="87835487"/>
<dbReference type="InterPro" id="IPR010582">
    <property type="entry name" value="Catalase_immune_responsive"/>
</dbReference>
<dbReference type="PIRSF" id="PIRSF038927">
    <property type="entry name" value="Catalase_clade2"/>
    <property type="match status" value="1"/>
</dbReference>
<dbReference type="FunFam" id="2.40.180.10:FF:000003">
    <property type="entry name" value="Catalase"/>
    <property type="match status" value="1"/>
</dbReference>
<comment type="function">
    <text evidence="16">Catalyzes the degradation of hydrogen peroxide (H(2)O(2)) generated by peroxisomal oxidases to water and oxygen, thereby protecting cells from the toxic effects of hydrogen peroxide.</text>
</comment>
<reference evidence="19" key="2">
    <citation type="submission" date="2023-06" db="EMBL/GenBank/DDBJ databases">
        <authorList>
            <consortium name="Lawrence Berkeley National Laboratory"/>
            <person name="Haridas S."/>
            <person name="Hensen N."/>
            <person name="Bonometti L."/>
            <person name="Westerberg I."/>
            <person name="Brannstrom I.O."/>
            <person name="Guillou S."/>
            <person name="Cros-Aarteil S."/>
            <person name="Calhoun S."/>
            <person name="Kuo A."/>
            <person name="Mondo S."/>
            <person name="Pangilinan J."/>
            <person name="Riley R."/>
            <person name="Labutti K."/>
            <person name="Andreopoulos B."/>
            <person name="Lipzen A."/>
            <person name="Chen C."/>
            <person name="Yanf M."/>
            <person name="Daum C."/>
            <person name="Ng V."/>
            <person name="Clum A."/>
            <person name="Steindorff A."/>
            <person name="Ohm R."/>
            <person name="Martin F."/>
            <person name="Silar P."/>
            <person name="Natvig D."/>
            <person name="Lalanne C."/>
            <person name="Gautier V."/>
            <person name="Ament-Velasquez S.L."/>
            <person name="Kruys A."/>
            <person name="Hutchinson M.I."/>
            <person name="Powell A.J."/>
            <person name="Barry K."/>
            <person name="Miller A.N."/>
            <person name="Grigoriev I.V."/>
            <person name="Debuchy R."/>
            <person name="Gladieux P."/>
            <person name="Thoren M.H."/>
            <person name="Johannesson H."/>
        </authorList>
    </citation>
    <scope>NUCLEOTIDE SEQUENCE</scope>
    <source>
        <strain evidence="19">CBS 168.71</strain>
    </source>
</reference>
<dbReference type="GO" id="GO:0020037">
    <property type="term" value="F:heme binding"/>
    <property type="evidence" value="ECO:0007669"/>
    <property type="project" value="UniProtKB-UniRule"/>
</dbReference>
<dbReference type="PROSITE" id="PS00437">
    <property type="entry name" value="CATALASE_1"/>
    <property type="match status" value="1"/>
</dbReference>
<dbReference type="InterPro" id="IPR024708">
    <property type="entry name" value="Catalase_AS"/>
</dbReference>
<keyword evidence="8 12" id="KW-0560">Oxidoreductase</keyword>